<name>A0ABW6TTL5_9ACTN</name>
<comment type="caution">
    <text evidence="1">The sequence shown here is derived from an EMBL/GenBank/DDBJ whole genome shotgun (WGS) entry which is preliminary data.</text>
</comment>
<evidence type="ECO:0000313" key="2">
    <source>
        <dbReference type="Proteomes" id="UP001602123"/>
    </source>
</evidence>
<organism evidence="1 2">
    <name type="scientific">Streptomyces nondiastaticus</name>
    <dbReference type="NCBI Taxonomy" id="3154512"/>
    <lineage>
        <taxon>Bacteria</taxon>
        <taxon>Bacillati</taxon>
        <taxon>Actinomycetota</taxon>
        <taxon>Actinomycetes</taxon>
        <taxon>Kitasatosporales</taxon>
        <taxon>Streptomycetaceae</taxon>
        <taxon>Streptomyces</taxon>
    </lineage>
</organism>
<keyword evidence="2" id="KW-1185">Reference proteome</keyword>
<evidence type="ECO:0000313" key="1">
    <source>
        <dbReference type="EMBL" id="MFF4215167.1"/>
    </source>
</evidence>
<gene>
    <name evidence="1" type="ORF">ACFYZM_02640</name>
</gene>
<sequence length="89" mass="9957">MTDSWAWEYDPDPGFVIGGIDNLAFVAKVEERADELVRAAAALYLDGAKYTGSSPRMQEEAVDASGMFVYQVIPRHQRVYIRQVSFLGL</sequence>
<dbReference type="Proteomes" id="UP001602123">
    <property type="component" value="Unassembled WGS sequence"/>
</dbReference>
<proteinExistence type="predicted"/>
<dbReference type="EMBL" id="JBIAUT010000001">
    <property type="protein sequence ID" value="MFF4215167.1"/>
    <property type="molecule type" value="Genomic_DNA"/>
</dbReference>
<dbReference type="RefSeq" id="WP_302866317.1">
    <property type="nucleotide sequence ID" value="NZ_JBIAUT010000001.1"/>
</dbReference>
<protein>
    <submittedName>
        <fullName evidence="1">Uncharacterized protein</fullName>
    </submittedName>
</protein>
<accession>A0ABW6TTL5</accession>
<reference evidence="1 2" key="1">
    <citation type="submission" date="2024-10" db="EMBL/GenBank/DDBJ databases">
        <title>The Natural Products Discovery Center: Release of the First 8490 Sequenced Strains for Exploring Actinobacteria Biosynthetic Diversity.</title>
        <authorList>
            <person name="Kalkreuter E."/>
            <person name="Kautsar S.A."/>
            <person name="Yang D."/>
            <person name="Bader C.D."/>
            <person name="Teijaro C.N."/>
            <person name="Fluegel L."/>
            <person name="Davis C.M."/>
            <person name="Simpson J.R."/>
            <person name="Lauterbach L."/>
            <person name="Steele A.D."/>
            <person name="Gui C."/>
            <person name="Meng S."/>
            <person name="Li G."/>
            <person name="Viehrig K."/>
            <person name="Ye F."/>
            <person name="Su P."/>
            <person name="Kiefer A.F."/>
            <person name="Nichols A."/>
            <person name="Cepeda A.J."/>
            <person name="Yan W."/>
            <person name="Fan B."/>
            <person name="Jiang Y."/>
            <person name="Adhikari A."/>
            <person name="Zheng C.-J."/>
            <person name="Schuster L."/>
            <person name="Cowan T.M."/>
            <person name="Smanski M.J."/>
            <person name="Chevrette M.G."/>
            <person name="De Carvalho L.P.S."/>
            <person name="Shen B."/>
        </authorList>
    </citation>
    <scope>NUCLEOTIDE SEQUENCE [LARGE SCALE GENOMIC DNA]</scope>
    <source>
        <strain evidence="1 2">NPDC001650</strain>
    </source>
</reference>